<dbReference type="GO" id="GO:0030430">
    <property type="term" value="C:host cell cytoplasm"/>
    <property type="evidence" value="ECO:0007669"/>
    <property type="project" value="UniProtKB-SubCell"/>
</dbReference>
<accession>A0A9N6YJL3</accession>
<keyword evidence="7 9" id="KW-0687">Ribonucleoprotein</keyword>
<comment type="subcellular location">
    <subcellularLocation>
        <location evidence="9">Virion</location>
    </subcellularLocation>
    <subcellularLocation>
        <location evidence="9">Host cytoplasm</location>
    </subcellularLocation>
</comment>
<keyword evidence="2 9" id="KW-1139">Helical capsid protein</keyword>
<evidence type="ECO:0000256" key="4">
    <source>
        <dbReference type="ARBA" id="ARBA00022844"/>
    </source>
</evidence>
<name>A0A9N6YJL3_9RHAB</name>
<evidence type="ECO:0000256" key="7">
    <source>
        <dbReference type="ARBA" id="ARBA00023274"/>
    </source>
</evidence>
<dbReference type="Pfam" id="PF03216">
    <property type="entry name" value="Rhabdo_ncap_2"/>
    <property type="match status" value="1"/>
</dbReference>
<comment type="similarity">
    <text evidence="9">Belongs to the nucleorhabdovirus nucleocapsid protein family.</text>
</comment>
<evidence type="ECO:0000256" key="9">
    <source>
        <dbReference type="RuleBase" id="RU369108"/>
    </source>
</evidence>
<evidence type="ECO:0000256" key="3">
    <source>
        <dbReference type="ARBA" id="ARBA00022561"/>
    </source>
</evidence>
<evidence type="ECO:0000256" key="5">
    <source>
        <dbReference type="ARBA" id="ARBA00022884"/>
    </source>
</evidence>
<feature type="region of interest" description="Disordered" evidence="10">
    <location>
        <begin position="26"/>
        <end position="46"/>
    </location>
</feature>
<reference evidence="11" key="1">
    <citation type="journal article" date="2022" name="bioRxiv">
        <title>Unlocking the hidden genetic diversity of varicosaviruses, the neglected plant rhabdoviruses.</title>
        <authorList>
            <person name="Bejerman N."/>
            <person name="Dietzgen R.G."/>
            <person name="Debat H."/>
        </authorList>
    </citation>
    <scope>NUCLEOTIDE SEQUENCE</scope>
</reference>
<comment type="function">
    <text evidence="9">Encapsidates the genome, protecting it from nucleases. The encapsidated genomic RNA is termed the nucleocapsid (NC) and serves as template for viral transcription and replication.</text>
</comment>
<dbReference type="GO" id="GO:0019029">
    <property type="term" value="C:helical viral capsid"/>
    <property type="evidence" value="ECO:0007669"/>
    <property type="project" value="UniProtKB-UniRule"/>
</dbReference>
<keyword evidence="9" id="KW-1035">Host cytoplasm</keyword>
<evidence type="ECO:0000256" key="1">
    <source>
        <dbReference type="ARBA" id="ARBA00014389"/>
    </source>
</evidence>
<keyword evidence="4 9" id="KW-0946">Virion</keyword>
<comment type="subunit">
    <text evidence="9">Homomultimerizes to form the nucleocapsid. Binds to viral genomic RNA.</text>
</comment>
<sequence>MTYDLESLKSRMTEASRNLKRLRASALNSEDAETHSQGDCAPCGSVHSGNQGFRVKGRATIGTSVFRKHSSQGLDGIEDIFASVQRQSGVVVRMPPVHPGEKLKRRKELIYTLGPSQKTKSNTGSIIQDWSDTRLLRLTTFEIRRLDEHEVLSACDIMLSGLTDAMTEIAAKATMQLAYNLRYMRPDRWVFPRNNSCQPTIVTDGHFSTRVMFKGNGPRYVRHSGLSNVDYIVGCCYVAASTLRLFTKTAESYVKSFPQIAESYYKFYHDAFPLEGLAPDKKCIEGLKIIYINKPVFRNALAPFLYSFPDLGESKGMCTQLFEQHLALTGMHAVNLYVKLCQYLNCGAEELGAGLWHRTTRDALLEIKRIIVHHRLSKEEDQMRQTWMYARLYSDRYFVSVQTKYCRNLVCAMARMASQMGISGNHDIMNIVHIQRMTGYAKENPVEWGDILLYLIERSEKASEGNSITSSRRILD</sequence>
<proteinExistence type="inferred from homology"/>
<keyword evidence="3 9" id="KW-0167">Capsid protein</keyword>
<dbReference type="EMBL" id="BK061773">
    <property type="protein sequence ID" value="DAZ90728.1"/>
    <property type="molecule type" value="Viral_cRNA"/>
</dbReference>
<dbReference type="InterPro" id="IPR004902">
    <property type="entry name" value="Rhabdo_ncap_2"/>
</dbReference>
<evidence type="ECO:0000256" key="2">
    <source>
        <dbReference type="ARBA" id="ARBA00022497"/>
    </source>
</evidence>
<evidence type="ECO:0000256" key="8">
    <source>
        <dbReference type="ARBA" id="ARBA00033344"/>
    </source>
</evidence>
<evidence type="ECO:0000313" key="11">
    <source>
        <dbReference type="EMBL" id="DAZ90728.1"/>
    </source>
</evidence>
<organism evidence="11">
    <name type="scientific">Holcus virus 1</name>
    <dbReference type="NCBI Taxonomy" id="2984270"/>
    <lineage>
        <taxon>Viruses</taxon>
        <taxon>Riboviria</taxon>
        <taxon>Orthornavirae</taxon>
        <taxon>Negarnaviricota</taxon>
        <taxon>Haploviricotina</taxon>
        <taxon>Monjiviricetes</taxon>
        <taxon>Mononegavirales</taxon>
        <taxon>Rhabdoviridae</taxon>
        <taxon>Betarhabdovirinae</taxon>
        <taxon>Varicosavirus</taxon>
        <taxon>Varicosavirus holci</taxon>
    </lineage>
</organism>
<dbReference type="GO" id="GO:1990904">
    <property type="term" value="C:ribonucleoprotein complex"/>
    <property type="evidence" value="ECO:0007669"/>
    <property type="project" value="UniProtKB-UniRule"/>
</dbReference>
<evidence type="ECO:0000256" key="10">
    <source>
        <dbReference type="SAM" id="MobiDB-lite"/>
    </source>
</evidence>
<evidence type="ECO:0000256" key="6">
    <source>
        <dbReference type="ARBA" id="ARBA00023086"/>
    </source>
</evidence>
<keyword evidence="6 9" id="KW-0543">Viral nucleoprotein</keyword>
<dbReference type="GO" id="GO:0019013">
    <property type="term" value="C:viral nucleocapsid"/>
    <property type="evidence" value="ECO:0007669"/>
    <property type="project" value="UniProtKB-UniRule"/>
</dbReference>
<keyword evidence="5 9" id="KW-0694">RNA-binding</keyword>
<dbReference type="GO" id="GO:0003723">
    <property type="term" value="F:RNA binding"/>
    <property type="evidence" value="ECO:0007669"/>
    <property type="project" value="UniProtKB-UniRule"/>
</dbReference>
<protein>
    <recommendedName>
        <fullName evidence="1 9">Nucleoprotein</fullName>
        <shortName evidence="9">NP</shortName>
        <shortName evidence="9">Protein N</shortName>
    </recommendedName>
    <alternativeName>
        <fullName evidence="8 9">Nucleocapsid protein</fullName>
    </alternativeName>
</protein>